<proteinExistence type="predicted"/>
<accession>A0A9Q3KWB1</accession>
<gene>
    <name evidence="1" type="ORF">O181_126569</name>
</gene>
<dbReference type="InterPro" id="IPR036397">
    <property type="entry name" value="RNaseH_sf"/>
</dbReference>
<dbReference type="AlphaFoldDB" id="A0A9Q3KWB1"/>
<evidence type="ECO:0000313" key="1">
    <source>
        <dbReference type="EMBL" id="MBW0586854.1"/>
    </source>
</evidence>
<sequence>MIQTLEDMLKRFRAYGLEFKDFDASTHDRCTLIPELELAYRTFIHASTGKTPAMLEKGWNPKLPVDTLKKDLVDAHPTASIFKLFLDKVSHHANQSMNDAFERAKQKWDKIHKTPEFKVGELILVSTMKFNDIKGPRKLKDSFS</sequence>
<keyword evidence="2" id="KW-1185">Reference proteome</keyword>
<dbReference type="OrthoDB" id="4779840at2759"/>
<comment type="caution">
    <text evidence="1">The sequence shown here is derived from an EMBL/GenBank/DDBJ whole genome shotgun (WGS) entry which is preliminary data.</text>
</comment>
<name>A0A9Q3KWB1_9BASI</name>
<dbReference type="Gene3D" id="3.30.420.10">
    <property type="entry name" value="Ribonuclease H-like superfamily/Ribonuclease H"/>
    <property type="match status" value="1"/>
</dbReference>
<reference evidence="1" key="1">
    <citation type="submission" date="2021-03" db="EMBL/GenBank/DDBJ databases">
        <title>Draft genome sequence of rust myrtle Austropuccinia psidii MF-1, a brazilian biotype.</title>
        <authorList>
            <person name="Quecine M.C."/>
            <person name="Pachon D.M.R."/>
            <person name="Bonatelli M.L."/>
            <person name="Correr F.H."/>
            <person name="Franceschini L.M."/>
            <person name="Leite T.F."/>
            <person name="Margarido G.R.A."/>
            <person name="Almeida C.A."/>
            <person name="Ferrarezi J.A."/>
            <person name="Labate C.A."/>
        </authorList>
    </citation>
    <scope>NUCLEOTIDE SEQUENCE</scope>
    <source>
        <strain evidence="1">MF-1</strain>
    </source>
</reference>
<dbReference type="GO" id="GO:0003676">
    <property type="term" value="F:nucleic acid binding"/>
    <property type="evidence" value="ECO:0007669"/>
    <property type="project" value="InterPro"/>
</dbReference>
<organism evidence="1 2">
    <name type="scientific">Austropuccinia psidii MF-1</name>
    <dbReference type="NCBI Taxonomy" id="1389203"/>
    <lineage>
        <taxon>Eukaryota</taxon>
        <taxon>Fungi</taxon>
        <taxon>Dikarya</taxon>
        <taxon>Basidiomycota</taxon>
        <taxon>Pucciniomycotina</taxon>
        <taxon>Pucciniomycetes</taxon>
        <taxon>Pucciniales</taxon>
        <taxon>Sphaerophragmiaceae</taxon>
        <taxon>Austropuccinia</taxon>
    </lineage>
</organism>
<dbReference type="Proteomes" id="UP000765509">
    <property type="component" value="Unassembled WGS sequence"/>
</dbReference>
<protein>
    <submittedName>
        <fullName evidence="1">Uncharacterized protein</fullName>
    </submittedName>
</protein>
<evidence type="ECO:0000313" key="2">
    <source>
        <dbReference type="Proteomes" id="UP000765509"/>
    </source>
</evidence>
<dbReference type="EMBL" id="AVOT02125182">
    <property type="protein sequence ID" value="MBW0586854.1"/>
    <property type="molecule type" value="Genomic_DNA"/>
</dbReference>